<evidence type="ECO:0000256" key="6">
    <source>
        <dbReference type="SAM" id="MobiDB-lite"/>
    </source>
</evidence>
<evidence type="ECO:0000313" key="8">
    <source>
        <dbReference type="EMBL" id="TCK70716.1"/>
    </source>
</evidence>
<feature type="compositionally biased region" description="Polar residues" evidence="6">
    <location>
        <begin position="206"/>
        <end position="224"/>
    </location>
</feature>
<keyword evidence="9" id="KW-1185">Reference proteome</keyword>
<evidence type="ECO:0000256" key="7">
    <source>
        <dbReference type="SAM" id="Phobius"/>
    </source>
</evidence>
<dbReference type="OrthoDB" id="9766860at2"/>
<evidence type="ECO:0000256" key="5">
    <source>
        <dbReference type="ARBA" id="ARBA00023136"/>
    </source>
</evidence>
<dbReference type="Proteomes" id="UP000295210">
    <property type="component" value="Unassembled WGS sequence"/>
</dbReference>
<keyword evidence="3 7" id="KW-0812">Transmembrane</keyword>
<keyword evidence="4 7" id="KW-1133">Transmembrane helix</keyword>
<feature type="transmembrane region" description="Helical" evidence="7">
    <location>
        <begin position="37"/>
        <end position="56"/>
    </location>
</feature>
<protein>
    <submittedName>
        <fullName evidence="8">Type IV secretion system protein VirB10</fullName>
    </submittedName>
</protein>
<gene>
    <name evidence="8" type="ORF">C7378_3102</name>
</gene>
<name>A0A4R1KYW1_9BACT</name>
<organism evidence="8 9">
    <name type="scientific">Acidipila rosea</name>
    <dbReference type="NCBI Taxonomy" id="768535"/>
    <lineage>
        <taxon>Bacteria</taxon>
        <taxon>Pseudomonadati</taxon>
        <taxon>Acidobacteriota</taxon>
        <taxon>Terriglobia</taxon>
        <taxon>Terriglobales</taxon>
        <taxon>Acidobacteriaceae</taxon>
        <taxon>Acidipila</taxon>
    </lineage>
</organism>
<dbReference type="Pfam" id="PF03743">
    <property type="entry name" value="TrbI"/>
    <property type="match status" value="1"/>
</dbReference>
<feature type="compositionally biased region" description="Low complexity" evidence="6">
    <location>
        <begin position="147"/>
        <end position="166"/>
    </location>
</feature>
<comment type="caution">
    <text evidence="8">The sequence shown here is derived from an EMBL/GenBank/DDBJ whole genome shotgun (WGS) entry which is preliminary data.</text>
</comment>
<dbReference type="EMBL" id="SMGK01000006">
    <property type="protein sequence ID" value="TCK70716.1"/>
    <property type="molecule type" value="Genomic_DNA"/>
</dbReference>
<dbReference type="Gene3D" id="2.40.128.260">
    <property type="entry name" value="Type IV secretion system, VirB10/TraB/TrbI"/>
    <property type="match status" value="1"/>
</dbReference>
<dbReference type="AlphaFoldDB" id="A0A4R1KYW1"/>
<comment type="similarity">
    <text evidence="2">Belongs to the TrbI/VirB10 family.</text>
</comment>
<feature type="region of interest" description="Disordered" evidence="6">
    <location>
        <begin position="58"/>
        <end position="81"/>
    </location>
</feature>
<proteinExistence type="inferred from homology"/>
<sequence>MDDQNTKSSAAPDIFELPELRRSLVEPKGVLRKNLKVFLYLGAALLVIVAAIFSSGGKKPSAQQDATKGQPPQPAVQDNTDNNVADLRNQLQAEKLKEQEQAAAATNAAMIARATPAQQSAAAAYDPTGQALPCAPGQTCPPATYGQQNSSEPQLSPEQQQAQQLAAKERELAYNARFASNLAYSRGAEAQPPQLTTHKAVSSNEYVSQQNPYTTAAQPDSSLTMPRAAGSPTPVPVGQSSIKHGPEVNIDSAAGQPYVIYEGLTMDTVLMNRLDGDAVGPVKVLVSNPVYSHDHQHVLIPDGTIVLGEARKIGSSGFGQQRRMAVVFHRMIMPDGYSVDLNQFHGLDQIGEEGLKDKVNNHYLQIFGTSIALGIVAGAGEIAQGGGTFAGSGSQQFTNGASASISQSATTILDRFIQIPPNITIREGHRVKVYFTQDMLLPAYENHTIPQTL</sequence>
<evidence type="ECO:0000256" key="4">
    <source>
        <dbReference type="ARBA" id="ARBA00022989"/>
    </source>
</evidence>
<dbReference type="CDD" id="cd16429">
    <property type="entry name" value="VirB10"/>
    <property type="match status" value="1"/>
</dbReference>
<feature type="region of interest" description="Disordered" evidence="6">
    <location>
        <begin position="206"/>
        <end position="248"/>
    </location>
</feature>
<comment type="subcellular location">
    <subcellularLocation>
        <location evidence="1">Membrane</location>
        <topology evidence="1">Single-pass membrane protein</topology>
    </subcellularLocation>
</comment>
<feature type="region of interest" description="Disordered" evidence="6">
    <location>
        <begin position="135"/>
        <end position="167"/>
    </location>
</feature>
<evidence type="ECO:0000256" key="1">
    <source>
        <dbReference type="ARBA" id="ARBA00004167"/>
    </source>
</evidence>
<dbReference type="GO" id="GO:0016020">
    <property type="term" value="C:membrane"/>
    <property type="evidence" value="ECO:0007669"/>
    <property type="project" value="UniProtKB-SubCell"/>
</dbReference>
<evidence type="ECO:0000256" key="2">
    <source>
        <dbReference type="ARBA" id="ARBA00010265"/>
    </source>
</evidence>
<evidence type="ECO:0000256" key="3">
    <source>
        <dbReference type="ARBA" id="ARBA00022692"/>
    </source>
</evidence>
<dbReference type="InterPro" id="IPR005498">
    <property type="entry name" value="T4SS_VirB10/TraB/TrbI"/>
</dbReference>
<evidence type="ECO:0000313" key="9">
    <source>
        <dbReference type="Proteomes" id="UP000295210"/>
    </source>
</evidence>
<accession>A0A4R1KYW1</accession>
<keyword evidence="5 7" id="KW-0472">Membrane</keyword>
<reference evidence="8 9" key="1">
    <citation type="submission" date="2019-03" db="EMBL/GenBank/DDBJ databases">
        <title>Genomic Encyclopedia of Type Strains, Phase IV (KMG-IV): sequencing the most valuable type-strain genomes for metagenomic binning, comparative biology and taxonomic classification.</title>
        <authorList>
            <person name="Goeker M."/>
        </authorList>
    </citation>
    <scope>NUCLEOTIDE SEQUENCE [LARGE SCALE GENOMIC DNA]</scope>
    <source>
        <strain evidence="8 9">DSM 103428</strain>
    </source>
</reference>
<dbReference type="InterPro" id="IPR042217">
    <property type="entry name" value="T4SS_VirB10/TrbI"/>
</dbReference>